<protein>
    <submittedName>
        <fullName evidence="2">Uncharacterized protein</fullName>
    </submittedName>
</protein>
<keyword evidence="1" id="KW-1133">Transmembrane helix</keyword>
<feature type="transmembrane region" description="Helical" evidence="1">
    <location>
        <begin position="60"/>
        <end position="81"/>
    </location>
</feature>
<feature type="transmembrane region" description="Helical" evidence="1">
    <location>
        <begin position="93"/>
        <end position="114"/>
    </location>
</feature>
<sequence>MCVQFYFFVSSFFAPGQGRWLPLAYATLAVVIALVLTGYLAEGITTDGDRLYLDYGRGVVFLAIPLLTLAVRVTYVLGKRLRILDNPVLRNQIFSLMLGLFILIISTVAAFLPWGREFPVNHFGGIIIAFILSYATIRHQLVDIRIVLRRGLAWVSLGIIGAVSFGLLLGILHTVLRFDLDLTAIFVATLVAALVAVFVYNLRGYLFVTMGKAFQGPSYDYRQKLSDFAGKIHNVFSLKE</sequence>
<dbReference type="EMBL" id="BART01022975">
    <property type="protein sequence ID" value="GAH02964.1"/>
    <property type="molecule type" value="Genomic_DNA"/>
</dbReference>
<reference evidence="2" key="1">
    <citation type="journal article" date="2014" name="Front. Microbiol.">
        <title>High frequency of phylogenetically diverse reductive dehalogenase-homologous genes in deep subseafloor sedimentary metagenomes.</title>
        <authorList>
            <person name="Kawai M."/>
            <person name="Futagami T."/>
            <person name="Toyoda A."/>
            <person name="Takaki Y."/>
            <person name="Nishi S."/>
            <person name="Hori S."/>
            <person name="Arai W."/>
            <person name="Tsubouchi T."/>
            <person name="Morono Y."/>
            <person name="Uchiyama I."/>
            <person name="Ito T."/>
            <person name="Fujiyama A."/>
            <person name="Inagaki F."/>
            <person name="Takami H."/>
        </authorList>
    </citation>
    <scope>NUCLEOTIDE SEQUENCE</scope>
    <source>
        <strain evidence="2">Expedition CK06-06</strain>
    </source>
</reference>
<evidence type="ECO:0000256" key="1">
    <source>
        <dbReference type="SAM" id="Phobius"/>
    </source>
</evidence>
<evidence type="ECO:0000313" key="2">
    <source>
        <dbReference type="EMBL" id="GAH02964.1"/>
    </source>
</evidence>
<accession>X1DD56</accession>
<comment type="caution">
    <text evidence="2">The sequence shown here is derived from an EMBL/GenBank/DDBJ whole genome shotgun (WGS) entry which is preliminary data.</text>
</comment>
<proteinExistence type="predicted"/>
<organism evidence="2">
    <name type="scientific">marine sediment metagenome</name>
    <dbReference type="NCBI Taxonomy" id="412755"/>
    <lineage>
        <taxon>unclassified sequences</taxon>
        <taxon>metagenomes</taxon>
        <taxon>ecological metagenomes</taxon>
    </lineage>
</organism>
<feature type="transmembrane region" description="Helical" evidence="1">
    <location>
        <begin position="120"/>
        <end position="139"/>
    </location>
</feature>
<dbReference type="AlphaFoldDB" id="X1DD56"/>
<name>X1DD56_9ZZZZ</name>
<gene>
    <name evidence="2" type="ORF">S01H4_41938</name>
</gene>
<feature type="non-terminal residue" evidence="2">
    <location>
        <position position="240"/>
    </location>
</feature>
<feature type="transmembrane region" description="Helical" evidence="1">
    <location>
        <begin position="20"/>
        <end position="40"/>
    </location>
</feature>
<keyword evidence="1" id="KW-0812">Transmembrane</keyword>
<feature type="transmembrane region" description="Helical" evidence="1">
    <location>
        <begin position="151"/>
        <end position="176"/>
    </location>
</feature>
<feature type="transmembrane region" description="Helical" evidence="1">
    <location>
        <begin position="182"/>
        <end position="202"/>
    </location>
</feature>
<keyword evidence="1" id="KW-0472">Membrane</keyword>